<dbReference type="InterPro" id="IPR007197">
    <property type="entry name" value="rSAM"/>
</dbReference>
<dbReference type="GO" id="GO:0005737">
    <property type="term" value="C:cytoplasm"/>
    <property type="evidence" value="ECO:0007669"/>
    <property type="project" value="UniProtKB-SubCell"/>
</dbReference>
<evidence type="ECO:0000259" key="3">
    <source>
        <dbReference type="PROSITE" id="PS51918"/>
    </source>
</evidence>
<keyword evidence="2" id="KW-0349">Heme</keyword>
<dbReference type="SFLD" id="SFLDS00029">
    <property type="entry name" value="Radical_SAM"/>
    <property type="match status" value="1"/>
</dbReference>
<comment type="function">
    <text evidence="2">Probably acts as a heme chaperone, transferring heme to an unknown acceptor. Binds one molecule of heme per monomer, possibly covalently. Binds 1 [4Fe-4S] cluster. The cluster is coordinated with 3 cysteines and an exchangeable S-adenosyl-L-methionine.</text>
</comment>
<protein>
    <recommendedName>
        <fullName evidence="2">Heme chaperone HemW</fullName>
    </recommendedName>
</protein>
<dbReference type="PANTHER" id="PTHR13932">
    <property type="entry name" value="COPROPORPHYRINIGEN III OXIDASE"/>
    <property type="match status" value="1"/>
</dbReference>
<keyword evidence="2" id="KW-0479">Metal-binding</keyword>
<dbReference type="HOGENOM" id="CLU_027579_1_1_10"/>
<dbReference type="EMBL" id="AQHW01000015">
    <property type="protein sequence ID" value="KKB55381.1"/>
    <property type="molecule type" value="Genomic_DNA"/>
</dbReference>
<dbReference type="GO" id="GO:0051539">
    <property type="term" value="F:4 iron, 4 sulfur cluster binding"/>
    <property type="evidence" value="ECO:0007669"/>
    <property type="project" value="UniProtKB-UniRule"/>
</dbReference>
<dbReference type="PATRIC" id="fig|1203610.3.peg.2914"/>
<dbReference type="SMART" id="SM00729">
    <property type="entry name" value="Elp3"/>
    <property type="match status" value="1"/>
</dbReference>
<dbReference type="PROSITE" id="PS51918">
    <property type="entry name" value="RADICAL_SAM"/>
    <property type="match status" value="1"/>
</dbReference>
<organism evidence="4 5">
    <name type="scientific">Parabacteroides gordonii MS-1 = DSM 23371</name>
    <dbReference type="NCBI Taxonomy" id="1203610"/>
    <lineage>
        <taxon>Bacteria</taxon>
        <taxon>Pseudomonadati</taxon>
        <taxon>Bacteroidota</taxon>
        <taxon>Bacteroidia</taxon>
        <taxon>Bacteroidales</taxon>
        <taxon>Tannerellaceae</taxon>
        <taxon>Parabacteroides</taxon>
    </lineage>
</organism>
<dbReference type="SFLD" id="SFLDG01082">
    <property type="entry name" value="B12-binding_domain_containing"/>
    <property type="match status" value="1"/>
</dbReference>
<dbReference type="GO" id="GO:0004109">
    <property type="term" value="F:coproporphyrinogen oxidase activity"/>
    <property type="evidence" value="ECO:0007669"/>
    <property type="project" value="InterPro"/>
</dbReference>
<dbReference type="GO" id="GO:0046872">
    <property type="term" value="F:metal ion binding"/>
    <property type="evidence" value="ECO:0007669"/>
    <property type="project" value="UniProtKB-UniRule"/>
</dbReference>
<dbReference type="CDD" id="cd01335">
    <property type="entry name" value="Radical_SAM"/>
    <property type="match status" value="1"/>
</dbReference>
<dbReference type="RefSeq" id="WP_028729608.1">
    <property type="nucleotide sequence ID" value="NZ_KE386764.1"/>
</dbReference>
<dbReference type="SUPFAM" id="SSF102114">
    <property type="entry name" value="Radical SAM enzymes"/>
    <property type="match status" value="1"/>
</dbReference>
<keyword evidence="2" id="KW-0949">S-adenosyl-L-methionine</keyword>
<sequence length="375" mass="42769">MAGLYIHIPFCTKRCLYCDFFSNTEMKYKEPYLSAVIRELELRKDYLEGEPVETIYFGGGTPSQLQAADFSRIFEAIHRLFDVSPCAEITLEANPDDMTPGYVAGLQTLPFNRVSMGVQSFKEEDLRFLNRRHNREQALLAVDLCKKNGLENISVDLIYGLPGQNLEEWKQNLDTVISLDIPHISAYHLIYEEGTALYKLKEAGKITPVDEDLSVALFTSLIDQLTANGYLHYEISNFARPGMLSRHNSSYWIGKKYLGIGPSAHSYNGQNRQWNISSLPGYLQAIKKGVPDIEIENLDINTRYNDFIITGLRTMWGIKFNEIQQQFGKDKLIYCQKQAAPYLKQGLLIEKDDTLTLSRNGIFISDSIMSDLLWV</sequence>
<dbReference type="Gene3D" id="3.80.30.20">
    <property type="entry name" value="tm_1862 like domain"/>
    <property type="match status" value="1"/>
</dbReference>
<keyword evidence="2" id="KW-0411">Iron-sulfur</keyword>
<dbReference type="Proteomes" id="UP000033035">
    <property type="component" value="Unassembled WGS sequence"/>
</dbReference>
<dbReference type="InterPro" id="IPR006638">
    <property type="entry name" value="Elp3/MiaA/NifB-like_rSAM"/>
</dbReference>
<evidence type="ECO:0000256" key="2">
    <source>
        <dbReference type="RuleBase" id="RU364116"/>
    </source>
</evidence>
<evidence type="ECO:0000256" key="1">
    <source>
        <dbReference type="ARBA" id="ARBA00006100"/>
    </source>
</evidence>
<dbReference type="InterPro" id="IPR023404">
    <property type="entry name" value="rSAM_horseshoe"/>
</dbReference>
<dbReference type="InterPro" id="IPR058240">
    <property type="entry name" value="rSAM_sf"/>
</dbReference>
<dbReference type="SFLD" id="SFLDF00288">
    <property type="entry name" value="HemN-like__clustered_with_nucl"/>
    <property type="match status" value="1"/>
</dbReference>
<evidence type="ECO:0000313" key="4">
    <source>
        <dbReference type="EMBL" id="KKB55381.1"/>
    </source>
</evidence>
<dbReference type="Pfam" id="PF04055">
    <property type="entry name" value="Radical_SAM"/>
    <property type="match status" value="1"/>
</dbReference>
<dbReference type="SFLD" id="SFLDF00562">
    <property type="entry name" value="HemN-like__clustered_with_heat"/>
    <property type="match status" value="1"/>
</dbReference>
<reference evidence="4 5" key="1">
    <citation type="submission" date="2013-04" db="EMBL/GenBank/DDBJ databases">
        <title>The Genome Sequence of Parabacteroides gordonii DSM 23371.</title>
        <authorList>
            <consortium name="The Broad Institute Genomics Platform"/>
            <person name="Earl A."/>
            <person name="Ward D."/>
            <person name="Feldgarden M."/>
            <person name="Gevers D."/>
            <person name="Martens E."/>
            <person name="Sakamoto M."/>
            <person name="Benno Y."/>
            <person name="Suzuki N."/>
            <person name="Matsunaga N."/>
            <person name="Koshihara K."/>
            <person name="Seki M."/>
            <person name="Komiya H."/>
            <person name="Walker B."/>
            <person name="Young S."/>
            <person name="Zeng Q."/>
            <person name="Gargeya S."/>
            <person name="Fitzgerald M."/>
            <person name="Haas B."/>
            <person name="Abouelleil A."/>
            <person name="Allen A.W."/>
            <person name="Alvarado L."/>
            <person name="Arachchi H.M."/>
            <person name="Berlin A.M."/>
            <person name="Chapman S.B."/>
            <person name="Gainer-Dewar J."/>
            <person name="Goldberg J."/>
            <person name="Griggs A."/>
            <person name="Gujja S."/>
            <person name="Hansen M."/>
            <person name="Howarth C."/>
            <person name="Imamovic A."/>
            <person name="Ireland A."/>
            <person name="Larimer J."/>
            <person name="McCowan C."/>
            <person name="Murphy C."/>
            <person name="Pearson M."/>
            <person name="Poon T.W."/>
            <person name="Priest M."/>
            <person name="Roberts A."/>
            <person name="Saif S."/>
            <person name="Shea T."/>
            <person name="Sisk P."/>
            <person name="Sykes S."/>
            <person name="Wortman J."/>
            <person name="Nusbaum C."/>
            <person name="Birren B."/>
        </authorList>
    </citation>
    <scope>NUCLEOTIDE SEQUENCE [LARGE SCALE GENOMIC DNA]</scope>
    <source>
        <strain evidence="4 5">MS-1</strain>
    </source>
</reference>
<dbReference type="NCBIfam" id="TIGR00539">
    <property type="entry name" value="hemN_rel"/>
    <property type="match status" value="1"/>
</dbReference>
<proteinExistence type="inferred from homology"/>
<evidence type="ECO:0000313" key="5">
    <source>
        <dbReference type="Proteomes" id="UP000033035"/>
    </source>
</evidence>
<dbReference type="InterPro" id="IPR034505">
    <property type="entry name" value="Coproporphyrinogen-III_oxidase"/>
</dbReference>
<dbReference type="InterPro" id="IPR010723">
    <property type="entry name" value="HemN_C"/>
</dbReference>
<dbReference type="GO" id="GO:0006779">
    <property type="term" value="P:porphyrin-containing compound biosynthetic process"/>
    <property type="evidence" value="ECO:0007669"/>
    <property type="project" value="InterPro"/>
</dbReference>
<comment type="subcellular location">
    <subcellularLocation>
        <location evidence="2">Cytoplasm</location>
    </subcellularLocation>
</comment>
<keyword evidence="5" id="KW-1185">Reference proteome</keyword>
<gene>
    <name evidence="4" type="ORF">HMPREF1536_02850</name>
</gene>
<keyword evidence="2" id="KW-0963">Cytoplasm</keyword>
<keyword evidence="2" id="KW-0408">Iron</keyword>
<dbReference type="PANTHER" id="PTHR13932:SF5">
    <property type="entry name" value="RADICAL S-ADENOSYL METHIONINE DOMAIN-CONTAINING PROTEIN 1, MITOCHONDRIAL"/>
    <property type="match status" value="1"/>
</dbReference>
<comment type="similarity">
    <text evidence="1">Belongs to the anaerobic coproporphyrinogen-III oxidase family. HemW subfamily.</text>
</comment>
<dbReference type="Pfam" id="PF06969">
    <property type="entry name" value="HemN_C"/>
    <property type="match status" value="1"/>
</dbReference>
<dbReference type="InterPro" id="IPR004559">
    <property type="entry name" value="HemW-like"/>
</dbReference>
<keyword evidence="2" id="KW-0143">Chaperone</keyword>
<feature type="domain" description="Radical SAM core" evidence="3">
    <location>
        <begin position="1"/>
        <end position="231"/>
    </location>
</feature>
<dbReference type="STRING" id="1203610.HMPREF1536_02850"/>
<name>A0A0F5JBY0_9BACT</name>
<keyword evidence="2" id="KW-0004">4Fe-4S</keyword>
<comment type="caution">
    <text evidence="4">The sequence shown here is derived from an EMBL/GenBank/DDBJ whole genome shotgun (WGS) entry which is preliminary data.</text>
</comment>
<dbReference type="SFLD" id="SFLDG01065">
    <property type="entry name" value="anaerobic_coproporphyrinogen-I"/>
    <property type="match status" value="1"/>
</dbReference>
<accession>A0A0F5JBY0</accession>
<dbReference type="AlphaFoldDB" id="A0A0F5JBY0"/>